<comment type="subcellular location">
    <subcellularLocation>
        <location evidence="1">Membrane</location>
        <topology evidence="1">Multi-pass membrane protein</topology>
    </subcellularLocation>
</comment>
<dbReference type="InterPro" id="IPR020846">
    <property type="entry name" value="MFS_dom"/>
</dbReference>
<comment type="caution">
    <text evidence="7">The sequence shown here is derived from an EMBL/GenBank/DDBJ whole genome shotgun (WGS) entry which is preliminary data.</text>
</comment>
<evidence type="ECO:0000256" key="3">
    <source>
        <dbReference type="ARBA" id="ARBA00022989"/>
    </source>
</evidence>
<keyword evidence="3 5" id="KW-1133">Transmembrane helix</keyword>
<feature type="transmembrane region" description="Helical" evidence="5">
    <location>
        <begin position="154"/>
        <end position="179"/>
    </location>
</feature>
<feature type="domain" description="Major facilitator superfamily (MFS) profile" evidence="6">
    <location>
        <begin position="22"/>
        <end position="406"/>
    </location>
</feature>
<dbReference type="PANTHER" id="PTHR11662">
    <property type="entry name" value="SOLUTE CARRIER FAMILY 17"/>
    <property type="match status" value="1"/>
</dbReference>
<keyword evidence="8" id="KW-1185">Reference proteome</keyword>
<feature type="transmembrane region" description="Helical" evidence="5">
    <location>
        <begin position="20"/>
        <end position="40"/>
    </location>
</feature>
<name>A0ABD6EL29_9BILA</name>
<dbReference type="SUPFAM" id="SSF103473">
    <property type="entry name" value="MFS general substrate transporter"/>
    <property type="match status" value="1"/>
</dbReference>
<dbReference type="InterPro" id="IPR036259">
    <property type="entry name" value="MFS_trans_sf"/>
</dbReference>
<keyword evidence="4 5" id="KW-0472">Membrane</keyword>
<dbReference type="Proteomes" id="UP001608902">
    <property type="component" value="Unassembled WGS sequence"/>
</dbReference>
<accession>A0ABD6EL29</accession>
<evidence type="ECO:0000313" key="8">
    <source>
        <dbReference type="Proteomes" id="UP001608902"/>
    </source>
</evidence>
<dbReference type="InterPro" id="IPR050382">
    <property type="entry name" value="MFS_Na/Anion_cotransporter"/>
</dbReference>
<evidence type="ECO:0000256" key="5">
    <source>
        <dbReference type="SAM" id="Phobius"/>
    </source>
</evidence>
<sequence>MTLSTTLPSPRRRLFPSFRLLIVLLTMMAFFCTSTMKGNLGVAMVCMVNSTAVSKQPHPSDANISVDPSLTKCYSGNADEGVSRQAADYRGELLWTQQMQSHLFAASYYGSLVVAVPSGYIADIYGPKYVLLVSVADCAVMSFLGPFLANTNYYLFFASRVVLGLGEGLVLPGISSMAANWSPANERSTLAAIYTSGNQLSGAIGSVVSSSFCKLHFLGGWPLIFYFFGLVGVVFIVVWYFVTTNSPSSNRWIGNDEKAYLESELRHMSETRQTAVVPWLKLITSPRIIAILLCYSTFGFVNVIMQSYLPTFFKTVLHLKVLHNGFFTAIPWLSQLIGKNVLSLISDYFKRNGYFKPTTLVKIFQSIHGFGLALTMIALALFVDCTRTTLATFLLTSMGELHTSSE</sequence>
<dbReference type="GO" id="GO:0016020">
    <property type="term" value="C:membrane"/>
    <property type="evidence" value="ECO:0007669"/>
    <property type="project" value="UniProtKB-SubCell"/>
</dbReference>
<evidence type="ECO:0000259" key="6">
    <source>
        <dbReference type="PROSITE" id="PS50850"/>
    </source>
</evidence>
<evidence type="ECO:0000256" key="2">
    <source>
        <dbReference type="ARBA" id="ARBA00022692"/>
    </source>
</evidence>
<dbReference type="EMBL" id="JBGFUD010002497">
    <property type="protein sequence ID" value="MFH4977668.1"/>
    <property type="molecule type" value="Genomic_DNA"/>
</dbReference>
<feature type="transmembrane region" description="Helical" evidence="5">
    <location>
        <begin position="223"/>
        <end position="242"/>
    </location>
</feature>
<proteinExistence type="predicted"/>
<dbReference type="AlphaFoldDB" id="A0ABD6EL29"/>
<dbReference type="InterPro" id="IPR011701">
    <property type="entry name" value="MFS"/>
</dbReference>
<dbReference type="PANTHER" id="PTHR11662:SF405">
    <property type="entry name" value="PROTEIN CBG12249"/>
    <property type="match status" value="1"/>
</dbReference>
<dbReference type="Pfam" id="PF07690">
    <property type="entry name" value="MFS_1"/>
    <property type="match status" value="1"/>
</dbReference>
<dbReference type="PROSITE" id="PS50850">
    <property type="entry name" value="MFS"/>
    <property type="match status" value="1"/>
</dbReference>
<feature type="transmembrane region" description="Helical" evidence="5">
    <location>
        <begin position="363"/>
        <end position="383"/>
    </location>
</feature>
<gene>
    <name evidence="7" type="ORF">AB6A40_004377</name>
</gene>
<keyword evidence="2 5" id="KW-0812">Transmembrane</keyword>
<feature type="transmembrane region" description="Helical" evidence="5">
    <location>
        <begin position="103"/>
        <end position="122"/>
    </location>
</feature>
<evidence type="ECO:0000313" key="7">
    <source>
        <dbReference type="EMBL" id="MFH4977668.1"/>
    </source>
</evidence>
<feature type="transmembrane region" description="Helical" evidence="5">
    <location>
        <begin position="288"/>
        <end position="309"/>
    </location>
</feature>
<reference evidence="7 8" key="1">
    <citation type="submission" date="2024-08" db="EMBL/GenBank/DDBJ databases">
        <title>Gnathostoma spinigerum genome.</title>
        <authorList>
            <person name="Gonzalez-Bertolin B."/>
            <person name="Monzon S."/>
            <person name="Zaballos A."/>
            <person name="Jimenez P."/>
            <person name="Dekumyoy P."/>
            <person name="Varona S."/>
            <person name="Cuesta I."/>
            <person name="Sumanam S."/>
            <person name="Adisakwattana P."/>
            <person name="Gasser R.B."/>
            <person name="Hernandez-Gonzalez A."/>
            <person name="Young N.D."/>
            <person name="Perteguer M.J."/>
        </authorList>
    </citation>
    <scope>NUCLEOTIDE SEQUENCE [LARGE SCALE GENOMIC DNA]</scope>
    <source>
        <strain evidence="7">AL3</strain>
        <tissue evidence="7">Liver</tissue>
    </source>
</reference>
<organism evidence="7 8">
    <name type="scientific">Gnathostoma spinigerum</name>
    <dbReference type="NCBI Taxonomy" id="75299"/>
    <lineage>
        <taxon>Eukaryota</taxon>
        <taxon>Metazoa</taxon>
        <taxon>Ecdysozoa</taxon>
        <taxon>Nematoda</taxon>
        <taxon>Chromadorea</taxon>
        <taxon>Rhabditida</taxon>
        <taxon>Spirurina</taxon>
        <taxon>Gnathostomatomorpha</taxon>
        <taxon>Gnathostomatoidea</taxon>
        <taxon>Gnathostomatidae</taxon>
        <taxon>Gnathostoma</taxon>
    </lineage>
</organism>
<evidence type="ECO:0000256" key="4">
    <source>
        <dbReference type="ARBA" id="ARBA00023136"/>
    </source>
</evidence>
<evidence type="ECO:0000256" key="1">
    <source>
        <dbReference type="ARBA" id="ARBA00004141"/>
    </source>
</evidence>
<protein>
    <recommendedName>
        <fullName evidence="6">Major facilitator superfamily (MFS) profile domain-containing protein</fullName>
    </recommendedName>
</protein>
<dbReference type="Gene3D" id="1.20.1250.20">
    <property type="entry name" value="MFS general substrate transporter like domains"/>
    <property type="match status" value="2"/>
</dbReference>
<feature type="transmembrane region" description="Helical" evidence="5">
    <location>
        <begin position="129"/>
        <end position="148"/>
    </location>
</feature>